<name>A0AAN9YS30_9PEZI</name>
<evidence type="ECO:0000256" key="6">
    <source>
        <dbReference type="ARBA" id="ARBA00023002"/>
    </source>
</evidence>
<feature type="domain" description="FAD-binding" evidence="9">
    <location>
        <begin position="6"/>
        <end position="156"/>
    </location>
</feature>
<sequence length="483" mass="54174">MAAHSCRIVIVGGSVAGLTLANMLEQVGIDFVILEAGKDIAPQDAGDALQDLVEHSVNHTYYRNEHGDTIFEFRGLADGLAKRHGYPVIFIERQMLLRKLYENMKQKGKVLVKKRVVQIDQAEDGVRAITEDGSIYEGDILIGADGIHSTVRKQMHQLANISSPGYFDRDEYSSPGRIYWFLNVKNEQVTHGKGVPRYSVDDEFRLAKQHFEDRINEYDTFGDVYKSKIISRLTPLHEYQWKRWHFGRIMTIGDACHKLHPIGGNGGGAAVEDAAALVNALLRQLRQPKQRLSTADFHHVFSTAQRVQEGRTKQLILNGTMLQQFDAMESVLSPLIVRFVIPNLTDDAALSVIGVNASQGQRVEALPVPQRDRYVPYDDELPAKPLKTALAVNFAFALVHLLVLYLAFFPGKLSETWATTLGKVVPERYTDAVVNYFALNSGRSTEGPIQPQDSVIAFIPVILIWILEGHRRGNLGSLWSWYV</sequence>
<dbReference type="EMBL" id="JAKJXP020000004">
    <property type="protein sequence ID" value="KAK7756873.1"/>
    <property type="molecule type" value="Genomic_DNA"/>
</dbReference>
<evidence type="ECO:0000256" key="4">
    <source>
        <dbReference type="ARBA" id="ARBA00022630"/>
    </source>
</evidence>
<keyword evidence="11" id="KW-1185">Reference proteome</keyword>
<gene>
    <name evidence="10" type="ORF">SLS62_000889</name>
</gene>
<keyword evidence="5" id="KW-0274">FAD</keyword>
<evidence type="ECO:0000313" key="11">
    <source>
        <dbReference type="Proteomes" id="UP001320420"/>
    </source>
</evidence>
<keyword evidence="7" id="KW-0812">Transmembrane</keyword>
<keyword evidence="4" id="KW-0285">Flavoprotein</keyword>
<dbReference type="AlphaFoldDB" id="A0AAN9YS30"/>
<comment type="similarity">
    <text evidence="3">Belongs to the paxM FAD-dependent monooxygenase family.</text>
</comment>
<feature type="transmembrane region" description="Helical" evidence="7">
    <location>
        <begin position="390"/>
        <end position="408"/>
    </location>
</feature>
<dbReference type="PANTHER" id="PTHR47356:SF2">
    <property type="entry name" value="FAD-BINDING DOMAIN-CONTAINING PROTEIN-RELATED"/>
    <property type="match status" value="1"/>
</dbReference>
<evidence type="ECO:0000256" key="2">
    <source>
        <dbReference type="ARBA" id="ARBA00005179"/>
    </source>
</evidence>
<comment type="caution">
    <text evidence="10">The sequence shown here is derived from an EMBL/GenBank/DDBJ whole genome shotgun (WGS) entry which is preliminary data.</text>
</comment>
<feature type="chain" id="PRO_5043030015" description="FAD-binding domain-containing protein" evidence="8">
    <location>
        <begin position="22"/>
        <end position="483"/>
    </location>
</feature>
<dbReference type="Proteomes" id="UP001320420">
    <property type="component" value="Unassembled WGS sequence"/>
</dbReference>
<reference evidence="10 11" key="1">
    <citation type="submission" date="2024-02" db="EMBL/GenBank/DDBJ databases">
        <title>De novo assembly and annotation of 12 fungi associated with fruit tree decline syndrome in Ontario, Canada.</title>
        <authorList>
            <person name="Sulman M."/>
            <person name="Ellouze W."/>
            <person name="Ilyukhin E."/>
        </authorList>
    </citation>
    <scope>NUCLEOTIDE SEQUENCE [LARGE SCALE GENOMIC DNA]</scope>
    <source>
        <strain evidence="10 11">M11/M66-122</strain>
    </source>
</reference>
<evidence type="ECO:0000313" key="10">
    <source>
        <dbReference type="EMBL" id="KAK7756873.1"/>
    </source>
</evidence>
<dbReference type="Gene3D" id="3.50.50.60">
    <property type="entry name" value="FAD/NAD(P)-binding domain"/>
    <property type="match status" value="1"/>
</dbReference>
<dbReference type="Pfam" id="PF01494">
    <property type="entry name" value="FAD_binding_3"/>
    <property type="match status" value="2"/>
</dbReference>
<keyword evidence="8" id="KW-0732">Signal</keyword>
<evidence type="ECO:0000256" key="7">
    <source>
        <dbReference type="SAM" id="Phobius"/>
    </source>
</evidence>
<evidence type="ECO:0000256" key="8">
    <source>
        <dbReference type="SAM" id="SignalP"/>
    </source>
</evidence>
<dbReference type="InterPro" id="IPR002938">
    <property type="entry name" value="FAD-bd"/>
</dbReference>
<dbReference type="PANTHER" id="PTHR47356">
    <property type="entry name" value="FAD-DEPENDENT MONOOXYGENASE ASQG-RELATED"/>
    <property type="match status" value="1"/>
</dbReference>
<keyword evidence="7" id="KW-1133">Transmembrane helix</keyword>
<dbReference type="PRINTS" id="PR00420">
    <property type="entry name" value="RNGMNOXGNASE"/>
</dbReference>
<dbReference type="SUPFAM" id="SSF51905">
    <property type="entry name" value="FAD/NAD(P)-binding domain"/>
    <property type="match status" value="1"/>
</dbReference>
<dbReference type="GO" id="GO:0004497">
    <property type="term" value="F:monooxygenase activity"/>
    <property type="evidence" value="ECO:0007669"/>
    <property type="project" value="InterPro"/>
</dbReference>
<dbReference type="GO" id="GO:0071949">
    <property type="term" value="F:FAD binding"/>
    <property type="evidence" value="ECO:0007669"/>
    <property type="project" value="InterPro"/>
</dbReference>
<organism evidence="10 11">
    <name type="scientific">Diatrype stigma</name>
    <dbReference type="NCBI Taxonomy" id="117547"/>
    <lineage>
        <taxon>Eukaryota</taxon>
        <taxon>Fungi</taxon>
        <taxon>Dikarya</taxon>
        <taxon>Ascomycota</taxon>
        <taxon>Pezizomycotina</taxon>
        <taxon>Sordariomycetes</taxon>
        <taxon>Xylariomycetidae</taxon>
        <taxon>Xylariales</taxon>
        <taxon>Diatrypaceae</taxon>
        <taxon>Diatrype</taxon>
    </lineage>
</organism>
<feature type="domain" description="FAD-binding" evidence="9">
    <location>
        <begin position="235"/>
        <end position="292"/>
    </location>
</feature>
<feature type="signal peptide" evidence="8">
    <location>
        <begin position="1"/>
        <end position="21"/>
    </location>
</feature>
<comment type="pathway">
    <text evidence="2">Secondary metabolite biosynthesis.</text>
</comment>
<keyword evidence="7" id="KW-0472">Membrane</keyword>
<protein>
    <recommendedName>
        <fullName evidence="9">FAD-binding domain-containing protein</fullName>
    </recommendedName>
</protein>
<comment type="cofactor">
    <cofactor evidence="1">
        <name>FAD</name>
        <dbReference type="ChEBI" id="CHEBI:57692"/>
    </cofactor>
</comment>
<evidence type="ECO:0000256" key="5">
    <source>
        <dbReference type="ARBA" id="ARBA00022827"/>
    </source>
</evidence>
<keyword evidence="6" id="KW-0560">Oxidoreductase</keyword>
<proteinExistence type="inferred from homology"/>
<evidence type="ECO:0000256" key="1">
    <source>
        <dbReference type="ARBA" id="ARBA00001974"/>
    </source>
</evidence>
<dbReference type="InterPro" id="IPR050562">
    <property type="entry name" value="FAD_mOase_fung"/>
</dbReference>
<evidence type="ECO:0000256" key="3">
    <source>
        <dbReference type="ARBA" id="ARBA00007992"/>
    </source>
</evidence>
<dbReference type="InterPro" id="IPR036188">
    <property type="entry name" value="FAD/NAD-bd_sf"/>
</dbReference>
<evidence type="ECO:0000259" key="9">
    <source>
        <dbReference type="Pfam" id="PF01494"/>
    </source>
</evidence>
<accession>A0AAN9YS30</accession>